<comment type="caution">
    <text evidence="2">The sequence shown here is derived from an EMBL/GenBank/DDBJ whole genome shotgun (WGS) entry which is preliminary data.</text>
</comment>
<protein>
    <recommendedName>
        <fullName evidence="4">Phosphatidylinositol diacylglycerol-lyase</fullName>
    </recommendedName>
</protein>
<reference evidence="2 3" key="1">
    <citation type="submission" date="2021-03" db="EMBL/GenBank/DDBJ databases">
        <title>Genomic Encyclopedia of Type Strains, Phase III (KMG-III): the genomes of soil and plant-associated and newly described type strains.</title>
        <authorList>
            <person name="Whitman W."/>
        </authorList>
    </citation>
    <scope>NUCLEOTIDE SEQUENCE [LARGE SCALE GENOMIC DNA]</scope>
    <source>
        <strain evidence="2 3">IMMIB AFH-6</strain>
    </source>
</reference>
<dbReference type="Gene3D" id="3.20.20.190">
    <property type="entry name" value="Phosphatidylinositol (PI) phosphodiesterase"/>
    <property type="match status" value="1"/>
</dbReference>
<dbReference type="PANTHER" id="PTHR13593">
    <property type="match status" value="1"/>
</dbReference>
<evidence type="ECO:0008006" key="4">
    <source>
        <dbReference type="Google" id="ProtNLM"/>
    </source>
</evidence>
<dbReference type="Proteomes" id="UP000781958">
    <property type="component" value="Unassembled WGS sequence"/>
</dbReference>
<dbReference type="PANTHER" id="PTHR13593:SF113">
    <property type="entry name" value="SI:DKEY-266F7.9"/>
    <property type="match status" value="1"/>
</dbReference>
<dbReference type="EMBL" id="JAGINP010000005">
    <property type="protein sequence ID" value="MBP2292076.1"/>
    <property type="molecule type" value="Genomic_DNA"/>
</dbReference>
<dbReference type="PROSITE" id="PS50007">
    <property type="entry name" value="PIPLC_X_DOMAIN"/>
    <property type="match status" value="1"/>
</dbReference>
<evidence type="ECO:0000313" key="2">
    <source>
        <dbReference type="EMBL" id="MBP2292076.1"/>
    </source>
</evidence>
<feature type="compositionally biased region" description="Polar residues" evidence="1">
    <location>
        <begin position="42"/>
        <end position="52"/>
    </location>
</feature>
<accession>A0ABS4SHM1</accession>
<sequence>MSAQNTTLAVVNTSGADITWIDISKVDSYDWESGNRPDRNFQGASIANNDSRCQPEDLNSHAKSSPCNFRLIFRDGTDLTFRTDQKDALTKHNRLVTTEGSASGRLKLYQSSGGGMNALTIVPATLPDNSGWMGKLLAVKPDVTVNALTMPGSHDAGMYKITDTSTICADDWALTQDRTIFEQLQSGSRYFDLRVRRSGGIYYTGHYSSTSSSATGLNGGSLADVLADVVKFMKLDAARKETVFLKFSHTEDKLDTADIVAKISDGLGDYKFTTPNSELVIQKAALRTFSGKVVCLYDSEFKKQWNFRNGAFPYIDIPNPPFDNGFVQTWPNLPPVYDPSRVGPTYTIDEPGMQVFDHYADSSSYTTMASDQNSLLNRWGGYGQNYAFLISWTLTGSATSSVKDVRVLATMCNPHLPNYTTAWRTEYKGLKSTIPPTRPNIVYYDFVTPELCSCIIDVNYLK</sequence>
<proteinExistence type="predicted"/>
<feature type="region of interest" description="Disordered" evidence="1">
    <location>
        <begin position="40"/>
        <end position="60"/>
    </location>
</feature>
<dbReference type="RefSeq" id="WP_209765887.1">
    <property type="nucleotide sequence ID" value="NZ_JAGINP010000005.1"/>
</dbReference>
<dbReference type="SUPFAM" id="SSF51695">
    <property type="entry name" value="PLC-like phosphodiesterases"/>
    <property type="match status" value="1"/>
</dbReference>
<evidence type="ECO:0000313" key="3">
    <source>
        <dbReference type="Proteomes" id="UP000781958"/>
    </source>
</evidence>
<keyword evidence="3" id="KW-1185">Reference proteome</keyword>
<name>A0ABS4SHM1_9PROT</name>
<gene>
    <name evidence="2" type="ORF">J2851_001837</name>
</gene>
<organism evidence="2 3">
    <name type="scientific">Azospirillum rugosum</name>
    <dbReference type="NCBI Taxonomy" id="416170"/>
    <lineage>
        <taxon>Bacteria</taxon>
        <taxon>Pseudomonadati</taxon>
        <taxon>Pseudomonadota</taxon>
        <taxon>Alphaproteobacteria</taxon>
        <taxon>Rhodospirillales</taxon>
        <taxon>Azospirillaceae</taxon>
        <taxon>Azospirillum</taxon>
    </lineage>
</organism>
<evidence type="ECO:0000256" key="1">
    <source>
        <dbReference type="SAM" id="MobiDB-lite"/>
    </source>
</evidence>
<dbReference type="InterPro" id="IPR017946">
    <property type="entry name" value="PLC-like_Pdiesterase_TIM-brl"/>
</dbReference>
<dbReference type="InterPro" id="IPR051057">
    <property type="entry name" value="PI-PLC_domain"/>
</dbReference>